<feature type="signal peptide" evidence="1">
    <location>
        <begin position="1"/>
        <end position="18"/>
    </location>
</feature>
<evidence type="ECO:0000313" key="2">
    <source>
        <dbReference type="EMBL" id="JAS04019.1"/>
    </source>
</evidence>
<feature type="chain" id="PRO_5013481171" evidence="1">
    <location>
        <begin position="19"/>
        <end position="259"/>
    </location>
</feature>
<proteinExistence type="predicted"/>
<dbReference type="EMBL" id="GELH01000253">
    <property type="protein sequence ID" value="JAS04019.1"/>
    <property type="molecule type" value="Transcribed_RNA"/>
</dbReference>
<dbReference type="EMBL" id="GELH01000254">
    <property type="protein sequence ID" value="JAS04018.1"/>
    <property type="molecule type" value="Transcribed_RNA"/>
</dbReference>
<name>A0A194AKY5_PINFU</name>
<evidence type="ECO:0000256" key="1">
    <source>
        <dbReference type="SAM" id="SignalP"/>
    </source>
</evidence>
<reference evidence="2" key="1">
    <citation type="submission" date="2016-03" db="EMBL/GenBank/DDBJ databases">
        <authorList>
            <person name="Ploux O."/>
        </authorList>
    </citation>
    <scope>NUCLEOTIDE SEQUENCE</scope>
    <source>
        <tissue evidence="2">Mantle</tissue>
    </source>
</reference>
<dbReference type="AlphaFoldDB" id="A0A194AKY5"/>
<sequence length="259" mass="29418">MGFLLFAITFSLHQISFADPMNFDIHVLEKQARYVQKIQTELNTDHVYYHTPAHNHVLESHRMQDFTRDYQVTCIPALKECHLAKIDQVIYPNAGNLTEAIVHMWNNGVNSIVDETADVIDHKLIRSGNEIINTAFLSQGMRDLVAKFGYPLYMTKPIPKDVVLHRIPEKGIHLRTSKRYTGSITQLNCGGRAPVTNYGYTIPSLCDHLFLCKKTPTPSMQGITCNNKHITTSILYKCFCCPGYVDLDDPLCHCFKTDG</sequence>
<protein>
    <submittedName>
        <fullName evidence="2">Uncharacterized protein</fullName>
    </submittedName>
</protein>
<keyword evidence="1" id="KW-0732">Signal</keyword>
<accession>A0A194AKY5</accession>
<organism evidence="2">
    <name type="scientific">Pinctada fucata</name>
    <name type="common">Akoya pearl oyster</name>
    <name type="synonym">Pinctada imbricata fucata</name>
    <dbReference type="NCBI Taxonomy" id="50426"/>
    <lineage>
        <taxon>Eukaryota</taxon>
        <taxon>Metazoa</taxon>
        <taxon>Spiralia</taxon>
        <taxon>Lophotrochozoa</taxon>
        <taxon>Mollusca</taxon>
        <taxon>Bivalvia</taxon>
        <taxon>Autobranchia</taxon>
        <taxon>Pteriomorphia</taxon>
        <taxon>Pterioida</taxon>
        <taxon>Pterioidea</taxon>
        <taxon>Pteriidae</taxon>
        <taxon>Pinctada</taxon>
    </lineage>
</organism>